<dbReference type="GO" id="GO:0016020">
    <property type="term" value="C:membrane"/>
    <property type="evidence" value="ECO:0007669"/>
    <property type="project" value="UniProtKB-SubCell"/>
</dbReference>
<comment type="subcellular location">
    <subcellularLocation>
        <location evidence="1">Membrane</location>
        <topology evidence="1">Multi-pass membrane protein</topology>
    </subcellularLocation>
</comment>
<feature type="transmembrane region" description="Helical" evidence="6">
    <location>
        <begin position="176"/>
        <end position="196"/>
    </location>
</feature>
<evidence type="ECO:0000313" key="7">
    <source>
        <dbReference type="EMBL" id="KAJ7082397.1"/>
    </source>
</evidence>
<evidence type="ECO:0000256" key="5">
    <source>
        <dbReference type="SAM" id="MobiDB-lite"/>
    </source>
</evidence>
<accession>A0AAD6XL87</accession>
<feature type="transmembrane region" description="Helical" evidence="6">
    <location>
        <begin position="271"/>
        <end position="292"/>
    </location>
</feature>
<evidence type="ECO:0008006" key="9">
    <source>
        <dbReference type="Google" id="ProtNLM"/>
    </source>
</evidence>
<keyword evidence="4 6" id="KW-0472">Membrane</keyword>
<evidence type="ECO:0000256" key="2">
    <source>
        <dbReference type="ARBA" id="ARBA00022692"/>
    </source>
</evidence>
<sequence>MQLSTDHLAPPSTPFKLSRPSSPTGSTHSLAANYLPNKFSNSLLTRRRGFGGRDKDGVEGMLPRGGGVEAFRSGAARMPGAADEDYDGVDLGRGGRKARWTRFKVILFFANVVLSLYSLLALVFVLLVHFHTLEDAPILLVANTLELGFSTTAAAVTLLTALVGFPGIFLNNRPFLAVYTFLLWICFGLLVIPGYLTYKRRNLNLEGKINQQWSQQLDAADRLVIQNVLGCCGYFSPFVEATVSSTCYARSVLPGCKSAYIAFQKHALERWYTVSFGLVPIHLGIMIAGLLCSNHVTYRFGKGMMPKAYRLSKESMAVIMEKYAAQLAEQYGADAADRLMANQPPGTP</sequence>
<evidence type="ECO:0000256" key="1">
    <source>
        <dbReference type="ARBA" id="ARBA00004141"/>
    </source>
</evidence>
<organism evidence="7 8">
    <name type="scientific">Mycena belliarum</name>
    <dbReference type="NCBI Taxonomy" id="1033014"/>
    <lineage>
        <taxon>Eukaryota</taxon>
        <taxon>Fungi</taxon>
        <taxon>Dikarya</taxon>
        <taxon>Basidiomycota</taxon>
        <taxon>Agaricomycotina</taxon>
        <taxon>Agaricomycetes</taxon>
        <taxon>Agaricomycetidae</taxon>
        <taxon>Agaricales</taxon>
        <taxon>Marasmiineae</taxon>
        <taxon>Mycenaceae</taxon>
        <taxon>Mycena</taxon>
    </lineage>
</organism>
<feature type="transmembrane region" description="Helical" evidence="6">
    <location>
        <begin position="105"/>
        <end position="127"/>
    </location>
</feature>
<keyword evidence="2 6" id="KW-0812">Transmembrane</keyword>
<evidence type="ECO:0000256" key="6">
    <source>
        <dbReference type="SAM" id="Phobius"/>
    </source>
</evidence>
<feature type="compositionally biased region" description="Polar residues" evidence="5">
    <location>
        <begin position="19"/>
        <end position="30"/>
    </location>
</feature>
<dbReference type="EMBL" id="JARJCN010000045">
    <property type="protein sequence ID" value="KAJ7082397.1"/>
    <property type="molecule type" value="Genomic_DNA"/>
</dbReference>
<dbReference type="Proteomes" id="UP001222325">
    <property type="component" value="Unassembled WGS sequence"/>
</dbReference>
<evidence type="ECO:0000256" key="4">
    <source>
        <dbReference type="ARBA" id="ARBA00023136"/>
    </source>
</evidence>
<comment type="caution">
    <text evidence="7">The sequence shown here is derived from an EMBL/GenBank/DDBJ whole genome shotgun (WGS) entry which is preliminary data.</text>
</comment>
<evidence type="ECO:0000313" key="8">
    <source>
        <dbReference type="Proteomes" id="UP001222325"/>
    </source>
</evidence>
<feature type="region of interest" description="Disordered" evidence="5">
    <location>
        <begin position="1"/>
        <end position="32"/>
    </location>
</feature>
<protein>
    <recommendedName>
        <fullName evidence="9">Tetraspanin Tsp2 family</fullName>
    </recommendedName>
</protein>
<dbReference type="AlphaFoldDB" id="A0AAD6XL87"/>
<dbReference type="InterPro" id="IPR018499">
    <property type="entry name" value="Tetraspanin/Peripherin"/>
</dbReference>
<evidence type="ECO:0000256" key="3">
    <source>
        <dbReference type="ARBA" id="ARBA00022989"/>
    </source>
</evidence>
<reference evidence="7" key="1">
    <citation type="submission" date="2023-03" db="EMBL/GenBank/DDBJ databases">
        <title>Massive genome expansion in bonnet fungi (Mycena s.s.) driven by repeated elements and novel gene families across ecological guilds.</title>
        <authorList>
            <consortium name="Lawrence Berkeley National Laboratory"/>
            <person name="Harder C.B."/>
            <person name="Miyauchi S."/>
            <person name="Viragh M."/>
            <person name="Kuo A."/>
            <person name="Thoen E."/>
            <person name="Andreopoulos B."/>
            <person name="Lu D."/>
            <person name="Skrede I."/>
            <person name="Drula E."/>
            <person name="Henrissat B."/>
            <person name="Morin E."/>
            <person name="Kohler A."/>
            <person name="Barry K."/>
            <person name="LaButti K."/>
            <person name="Morin E."/>
            <person name="Salamov A."/>
            <person name="Lipzen A."/>
            <person name="Mereny Z."/>
            <person name="Hegedus B."/>
            <person name="Baldrian P."/>
            <person name="Stursova M."/>
            <person name="Weitz H."/>
            <person name="Taylor A."/>
            <person name="Grigoriev I.V."/>
            <person name="Nagy L.G."/>
            <person name="Martin F."/>
            <person name="Kauserud H."/>
        </authorList>
    </citation>
    <scope>NUCLEOTIDE SEQUENCE</scope>
    <source>
        <strain evidence="7">CBHHK173m</strain>
    </source>
</reference>
<name>A0AAD6XL87_9AGAR</name>
<feature type="transmembrane region" description="Helical" evidence="6">
    <location>
        <begin position="147"/>
        <end position="169"/>
    </location>
</feature>
<keyword evidence="3 6" id="KW-1133">Transmembrane helix</keyword>
<gene>
    <name evidence="7" type="ORF">B0H15DRAFT_785784</name>
</gene>
<keyword evidence="8" id="KW-1185">Reference proteome</keyword>
<dbReference type="Pfam" id="PF00335">
    <property type="entry name" value="Tetraspanin"/>
    <property type="match status" value="1"/>
</dbReference>
<proteinExistence type="predicted"/>